<accession>A0A1T4RG17</accession>
<gene>
    <name evidence="1" type="ORF">SAMN04488132_11235</name>
</gene>
<name>A0A1T4RG17_9BACT</name>
<proteinExistence type="predicted"/>
<dbReference type="EMBL" id="FUWH01000012">
    <property type="protein sequence ID" value="SKA14942.1"/>
    <property type="molecule type" value="Genomic_DNA"/>
</dbReference>
<sequence>MLKPKKQGREKPVTFTTTRGVSVTKTIYHNAKPLFPEKLAEVNEWLLQLNLHALLTKNKD</sequence>
<evidence type="ECO:0000313" key="2">
    <source>
        <dbReference type="Proteomes" id="UP000190888"/>
    </source>
</evidence>
<evidence type="ECO:0000313" key="1">
    <source>
        <dbReference type="EMBL" id="SKA14942.1"/>
    </source>
</evidence>
<dbReference type="STRING" id="413434.SAMN04488132_11235"/>
<dbReference type="AlphaFoldDB" id="A0A1T4RG17"/>
<reference evidence="1 2" key="1">
    <citation type="submission" date="2017-02" db="EMBL/GenBank/DDBJ databases">
        <authorList>
            <person name="Peterson S.W."/>
        </authorList>
    </citation>
    <scope>NUCLEOTIDE SEQUENCE [LARGE SCALE GENOMIC DNA]</scope>
    <source>
        <strain evidence="1 2">DSM 22335</strain>
    </source>
</reference>
<dbReference type="Proteomes" id="UP000190888">
    <property type="component" value="Unassembled WGS sequence"/>
</dbReference>
<keyword evidence="2" id="KW-1185">Reference proteome</keyword>
<protein>
    <submittedName>
        <fullName evidence="1">Uncharacterized protein</fullName>
    </submittedName>
</protein>
<organism evidence="1 2">
    <name type="scientific">Sediminibacterium ginsengisoli</name>
    <dbReference type="NCBI Taxonomy" id="413434"/>
    <lineage>
        <taxon>Bacteria</taxon>
        <taxon>Pseudomonadati</taxon>
        <taxon>Bacteroidota</taxon>
        <taxon>Chitinophagia</taxon>
        <taxon>Chitinophagales</taxon>
        <taxon>Chitinophagaceae</taxon>
        <taxon>Sediminibacterium</taxon>
    </lineage>
</organism>